<dbReference type="InterPro" id="IPR011711">
    <property type="entry name" value="GntR_C"/>
</dbReference>
<dbReference type="PANTHER" id="PTHR43537:SF45">
    <property type="entry name" value="GNTR FAMILY REGULATORY PROTEIN"/>
    <property type="match status" value="1"/>
</dbReference>
<protein>
    <submittedName>
        <fullName evidence="5">GntR family transcriptional regulator</fullName>
    </submittedName>
</protein>
<keyword evidence="1" id="KW-0805">Transcription regulation</keyword>
<keyword evidence="2" id="KW-0238">DNA-binding</keyword>
<evidence type="ECO:0000313" key="5">
    <source>
        <dbReference type="EMBL" id="EWS80355.1"/>
    </source>
</evidence>
<dbReference type="InterPro" id="IPR036390">
    <property type="entry name" value="WH_DNA-bd_sf"/>
</dbReference>
<dbReference type="HOGENOM" id="CLU_017584_5_5_11"/>
<dbReference type="STRING" id="396014.BF93_04015"/>
<reference evidence="5 6" key="1">
    <citation type="submission" date="2014-02" db="EMBL/GenBank/DDBJ databases">
        <title>Genome sequence of Brachybacterium phenoliresistens strain W13A50.</title>
        <authorList>
            <person name="Wang X."/>
        </authorList>
    </citation>
    <scope>NUCLEOTIDE SEQUENCE [LARGE SCALE GENOMIC DNA]</scope>
    <source>
        <strain evidence="5 6">W13A50</strain>
    </source>
</reference>
<dbReference type="GO" id="GO:0003677">
    <property type="term" value="F:DNA binding"/>
    <property type="evidence" value="ECO:0007669"/>
    <property type="project" value="UniProtKB-KW"/>
</dbReference>
<dbReference type="RefSeq" id="WP_051486985.1">
    <property type="nucleotide sequence ID" value="NZ_BAAAOW010000006.1"/>
</dbReference>
<dbReference type="SMART" id="SM00895">
    <property type="entry name" value="FCD"/>
    <property type="match status" value="1"/>
</dbReference>
<dbReference type="InterPro" id="IPR008920">
    <property type="entry name" value="TF_FadR/GntR_C"/>
</dbReference>
<dbReference type="CDD" id="cd07377">
    <property type="entry name" value="WHTH_GntR"/>
    <property type="match status" value="1"/>
</dbReference>
<dbReference type="PATRIC" id="fig|396014.3.peg.2836"/>
<dbReference type="SUPFAM" id="SSF46785">
    <property type="entry name" value="Winged helix' DNA-binding domain"/>
    <property type="match status" value="1"/>
</dbReference>
<comment type="caution">
    <text evidence="5">The sequence shown here is derived from an EMBL/GenBank/DDBJ whole genome shotgun (WGS) entry which is preliminary data.</text>
</comment>
<dbReference type="Pfam" id="PF00392">
    <property type="entry name" value="GntR"/>
    <property type="match status" value="1"/>
</dbReference>
<dbReference type="InterPro" id="IPR000524">
    <property type="entry name" value="Tscrpt_reg_HTH_GntR"/>
</dbReference>
<evidence type="ECO:0000256" key="2">
    <source>
        <dbReference type="ARBA" id="ARBA00023125"/>
    </source>
</evidence>
<sequence length="234" mass="26072">MSTIAEGEDAWDVPALGERQSLRQSVADSLRALVIAGRMKPGEIYSAPRLAAQFGVSATPVREAMLDLVMEGHIETVRNKGFRVLELSPRELDELAELRRLIEPPVMARIARRVPGSAELTGQVEALRAVAQEIVASASRRDLVQYIDQDLRFHLDFLALHGNDRLVQEVRALRRRSRLFGLESLAEKGTLVSLAREHEEMVDLALAGDAAGLEQLTHQHIEHVRHEWAGAEQE</sequence>
<dbReference type="SMART" id="SM00345">
    <property type="entry name" value="HTH_GNTR"/>
    <property type="match status" value="1"/>
</dbReference>
<evidence type="ECO:0000256" key="3">
    <source>
        <dbReference type="ARBA" id="ARBA00023163"/>
    </source>
</evidence>
<accession>Z9JPM3</accession>
<dbReference type="Pfam" id="PF07729">
    <property type="entry name" value="FCD"/>
    <property type="match status" value="1"/>
</dbReference>
<keyword evidence="3" id="KW-0804">Transcription</keyword>
<dbReference type="PANTHER" id="PTHR43537">
    <property type="entry name" value="TRANSCRIPTIONAL REGULATOR, GNTR FAMILY"/>
    <property type="match status" value="1"/>
</dbReference>
<gene>
    <name evidence="5" type="ORF">BF93_04015</name>
</gene>
<dbReference type="PROSITE" id="PS50949">
    <property type="entry name" value="HTH_GNTR"/>
    <property type="match status" value="1"/>
</dbReference>
<evidence type="ECO:0000313" key="6">
    <source>
        <dbReference type="Proteomes" id="UP000023067"/>
    </source>
</evidence>
<organism evidence="5 6">
    <name type="scientific">Brachybacterium phenoliresistens</name>
    <dbReference type="NCBI Taxonomy" id="396014"/>
    <lineage>
        <taxon>Bacteria</taxon>
        <taxon>Bacillati</taxon>
        <taxon>Actinomycetota</taxon>
        <taxon>Actinomycetes</taxon>
        <taxon>Micrococcales</taxon>
        <taxon>Dermabacteraceae</taxon>
        <taxon>Brachybacterium</taxon>
    </lineage>
</organism>
<dbReference type="AlphaFoldDB" id="Z9JPM3"/>
<evidence type="ECO:0000256" key="1">
    <source>
        <dbReference type="ARBA" id="ARBA00023015"/>
    </source>
</evidence>
<feature type="domain" description="HTH gntR-type" evidence="4">
    <location>
        <begin position="20"/>
        <end position="87"/>
    </location>
</feature>
<dbReference type="Gene3D" id="1.10.10.10">
    <property type="entry name" value="Winged helix-like DNA-binding domain superfamily/Winged helix DNA-binding domain"/>
    <property type="match status" value="1"/>
</dbReference>
<dbReference type="EMBL" id="JDYK01000016">
    <property type="protein sequence ID" value="EWS80355.1"/>
    <property type="molecule type" value="Genomic_DNA"/>
</dbReference>
<dbReference type="GO" id="GO:0003700">
    <property type="term" value="F:DNA-binding transcription factor activity"/>
    <property type="evidence" value="ECO:0007669"/>
    <property type="project" value="InterPro"/>
</dbReference>
<name>Z9JPM3_9MICO</name>
<dbReference type="SUPFAM" id="SSF48008">
    <property type="entry name" value="GntR ligand-binding domain-like"/>
    <property type="match status" value="1"/>
</dbReference>
<dbReference type="OrthoDB" id="3864082at2"/>
<proteinExistence type="predicted"/>
<dbReference type="Gene3D" id="1.20.120.530">
    <property type="entry name" value="GntR ligand-binding domain-like"/>
    <property type="match status" value="1"/>
</dbReference>
<keyword evidence="6" id="KW-1185">Reference proteome</keyword>
<dbReference type="Proteomes" id="UP000023067">
    <property type="component" value="Unassembled WGS sequence"/>
</dbReference>
<evidence type="ECO:0000259" key="4">
    <source>
        <dbReference type="PROSITE" id="PS50949"/>
    </source>
</evidence>
<dbReference type="InterPro" id="IPR036388">
    <property type="entry name" value="WH-like_DNA-bd_sf"/>
</dbReference>
<dbReference type="eggNOG" id="COG1802">
    <property type="taxonomic scope" value="Bacteria"/>
</dbReference>